<dbReference type="InterPro" id="IPR013554">
    <property type="entry name" value="RNR_N"/>
</dbReference>
<dbReference type="PROSITE" id="PS00573">
    <property type="entry name" value="PYRIDINE_REDOX_2"/>
    <property type="match status" value="1"/>
</dbReference>
<keyword evidence="6" id="KW-0560">Oxidoreductase</keyword>
<name>E0YIZ6_9CAUD</name>
<dbReference type="PRINTS" id="PR00469">
    <property type="entry name" value="PNDRDTASEII"/>
</dbReference>
<keyword evidence="7" id="KW-1015">Disulfide bond</keyword>
<feature type="domain" description="FAD/NAD(P)-binding" evidence="10">
    <location>
        <begin position="203"/>
        <end position="475"/>
    </location>
</feature>
<evidence type="ECO:0000256" key="6">
    <source>
        <dbReference type="ARBA" id="ARBA00023002"/>
    </source>
</evidence>
<evidence type="ECO:0000256" key="1">
    <source>
        <dbReference type="ARBA" id="ARBA00022533"/>
    </source>
</evidence>
<dbReference type="InterPro" id="IPR008255">
    <property type="entry name" value="Pyr_nucl-diS_OxRdtase_2_AS"/>
</dbReference>
<dbReference type="GO" id="GO:0005524">
    <property type="term" value="F:ATP binding"/>
    <property type="evidence" value="ECO:0007669"/>
    <property type="project" value="UniProtKB-KW"/>
</dbReference>
<keyword evidence="4" id="KW-0274">FAD</keyword>
<dbReference type="SUPFAM" id="SSF48168">
    <property type="entry name" value="R1 subunit of ribonucleotide reductase, N-terminal domain"/>
    <property type="match status" value="1"/>
</dbReference>
<dbReference type="PRINTS" id="PR00368">
    <property type="entry name" value="FADPNR"/>
</dbReference>
<dbReference type="GeneID" id="10358934"/>
<evidence type="ECO:0000259" key="11">
    <source>
        <dbReference type="Pfam" id="PF08343"/>
    </source>
</evidence>
<dbReference type="GO" id="GO:0004748">
    <property type="term" value="F:ribonucleoside-diphosphate reductase activity, thioredoxin disulfide as acceptor"/>
    <property type="evidence" value="ECO:0007669"/>
    <property type="project" value="UniProtKB-EC"/>
</dbReference>
<dbReference type="Gene3D" id="3.20.70.20">
    <property type="match status" value="1"/>
</dbReference>
<sequence length="499" mass="55428">MTVTKIETKESVTPEYFMLNNQLNIIKDGKIQLNADREAVHSYFIDYVNPHTVYFGDLREKLDYLVKHKYIKGEVLDKYTFKFIKKLFKTLYDKKFRFTTFMGAYKFYTQYAMHTTDGKSILERYEDRIAFNALVMADGDEQLALNIANEMISQTYQPATPTFSNAGKLRGGNAVSCFLLNIEDNMTSIGRSVNSVLQLSKMGGGVAGTTVALYLARAGFEPVLLTDGEIGGNLNSIDTIQNYVGIYNAKGSDITEAIRCQLYQAGCDMGSNIKEDTKVTNVSKDKNGIYLITYEDLLGDESTILSKNLVIATGQHNLKLPIDVEQHNCVLCDGFMFKGEPVVVIGGGNSALTEAIELAKTSSKVYLVTRRPEFRAEQHLQNEIKEHDNIVHSVGNLKSVVGDSYIFDTHTLIAKGLFVYIGSKPNTQFMEDELILTDSGHIDTMGYNALVGVKGSRHMDIDRNLYVVGDVNGSVEAKQFGIAIGQATEVAVQLIKKLS</sequence>
<evidence type="ECO:0000256" key="3">
    <source>
        <dbReference type="ARBA" id="ARBA00022741"/>
    </source>
</evidence>
<dbReference type="GO" id="GO:0009263">
    <property type="term" value="P:deoxyribonucleotide biosynthetic process"/>
    <property type="evidence" value="ECO:0007669"/>
    <property type="project" value="UniProtKB-KW"/>
</dbReference>
<keyword evidence="2" id="KW-0285">Flavoprotein</keyword>
<dbReference type="RefSeq" id="YP_004306269.1">
    <property type="nucleotide sequence ID" value="NC_015263.1"/>
</dbReference>
<protein>
    <submittedName>
        <fullName evidence="12">Putative ribonucleotide diphosphate reductase alpha subunit</fullName>
    </submittedName>
</protein>
<dbReference type="InterPro" id="IPR013509">
    <property type="entry name" value="RNR_lsu_N"/>
</dbReference>
<dbReference type="Pfam" id="PF07992">
    <property type="entry name" value="Pyr_redox_2"/>
    <property type="match status" value="1"/>
</dbReference>
<dbReference type="InterPro" id="IPR023753">
    <property type="entry name" value="FAD/NAD-binding_dom"/>
</dbReference>
<keyword evidence="1" id="KW-0021">Allosteric enzyme</keyword>
<dbReference type="Pfam" id="PF00317">
    <property type="entry name" value="Ribonuc_red_lgN"/>
    <property type="match status" value="1"/>
</dbReference>
<dbReference type="EMBL" id="HM029250">
    <property type="protein sequence ID" value="ADM73667.1"/>
    <property type="molecule type" value="Genomic_DNA"/>
</dbReference>
<feature type="domain" description="Ribonucleotide reductase N-terminal" evidence="11">
    <location>
        <begin position="16"/>
        <end position="96"/>
    </location>
</feature>
<dbReference type="SUPFAM" id="SSF51905">
    <property type="entry name" value="FAD/NAD(P)-binding domain"/>
    <property type="match status" value="1"/>
</dbReference>
<dbReference type="InterPro" id="IPR050097">
    <property type="entry name" value="Ferredoxin-NADP_redctase_2"/>
</dbReference>
<dbReference type="OrthoDB" id="5736at10239"/>
<dbReference type="Gene3D" id="3.50.50.60">
    <property type="entry name" value="FAD/NAD(P)-binding domain"/>
    <property type="match status" value="1"/>
</dbReference>
<evidence type="ECO:0000259" key="10">
    <source>
        <dbReference type="Pfam" id="PF07992"/>
    </source>
</evidence>
<evidence type="ECO:0000256" key="8">
    <source>
        <dbReference type="ARBA" id="ARBA00023284"/>
    </source>
</evidence>
<organism evidence="12 13">
    <name type="scientific">Lactococcus phage 949</name>
    <dbReference type="NCBI Taxonomy" id="881953"/>
    <lineage>
        <taxon>Viruses</taxon>
        <taxon>Duplodnaviria</taxon>
        <taxon>Heunggongvirae</taxon>
        <taxon>Uroviricota</taxon>
        <taxon>Caudoviricetes</taxon>
        <taxon>Audreyjarvisvirus</taxon>
        <taxon>Audreyjarvisvirus av949</taxon>
    </lineage>
</organism>
<dbReference type="GO" id="GO:0016668">
    <property type="term" value="F:oxidoreductase activity, acting on a sulfur group of donors, NAD(P) as acceptor"/>
    <property type="evidence" value="ECO:0007669"/>
    <property type="project" value="UniProtKB-ARBA"/>
</dbReference>
<evidence type="ECO:0000256" key="4">
    <source>
        <dbReference type="ARBA" id="ARBA00022827"/>
    </source>
</evidence>
<feature type="domain" description="Ribonucleotide reductase large subunit N-terminal" evidence="9">
    <location>
        <begin position="98"/>
        <end position="169"/>
    </location>
</feature>
<reference evidence="12 13" key="1">
    <citation type="journal article" date="2010" name="Appl. Environ. Microbiol.">
        <title>Characterization of Lactococcus lactis phage 949 and comparison with other lactococcal phages.</title>
        <authorList>
            <person name="Samson J.E."/>
            <person name="Moineau S."/>
        </authorList>
    </citation>
    <scope>NUCLEOTIDE SEQUENCE [LARGE SCALE GENOMIC DNA]</scope>
</reference>
<dbReference type="PANTHER" id="PTHR48105">
    <property type="entry name" value="THIOREDOXIN REDUCTASE 1-RELATED-RELATED"/>
    <property type="match status" value="1"/>
</dbReference>
<dbReference type="Proteomes" id="UP000002234">
    <property type="component" value="Segment"/>
</dbReference>
<evidence type="ECO:0000256" key="2">
    <source>
        <dbReference type="ARBA" id="ARBA00022630"/>
    </source>
</evidence>
<keyword evidence="5" id="KW-0067">ATP-binding</keyword>
<keyword evidence="13" id="KW-1185">Reference proteome</keyword>
<dbReference type="InterPro" id="IPR008926">
    <property type="entry name" value="RNR_R1-su_N"/>
</dbReference>
<dbReference type="Pfam" id="PF08343">
    <property type="entry name" value="RNR_N"/>
    <property type="match status" value="1"/>
</dbReference>
<keyword evidence="8" id="KW-0676">Redox-active center</keyword>
<dbReference type="KEGG" id="vg:10358934"/>
<evidence type="ECO:0000313" key="12">
    <source>
        <dbReference type="EMBL" id="ADM73667.1"/>
    </source>
</evidence>
<proteinExistence type="predicted"/>
<dbReference type="InterPro" id="IPR036188">
    <property type="entry name" value="FAD/NAD-bd_sf"/>
</dbReference>
<evidence type="ECO:0000256" key="7">
    <source>
        <dbReference type="ARBA" id="ARBA00023157"/>
    </source>
</evidence>
<evidence type="ECO:0000313" key="13">
    <source>
        <dbReference type="Proteomes" id="UP000002234"/>
    </source>
</evidence>
<evidence type="ECO:0000259" key="9">
    <source>
        <dbReference type="Pfam" id="PF00317"/>
    </source>
</evidence>
<evidence type="ECO:0000256" key="5">
    <source>
        <dbReference type="ARBA" id="ARBA00022840"/>
    </source>
</evidence>
<accession>E0YIZ6</accession>
<keyword evidence="3" id="KW-0547">Nucleotide-binding</keyword>